<feature type="transmembrane region" description="Helical" evidence="1">
    <location>
        <begin position="27"/>
        <end position="52"/>
    </location>
</feature>
<feature type="transmembrane region" description="Helical" evidence="1">
    <location>
        <begin position="142"/>
        <end position="168"/>
    </location>
</feature>
<sequence length="173" mass="17537">MIGLSHALLIVARIAQANPGVDIDIGATGGLLGSAVVAFLTTLAVGVVLVAVVPEYTERMMADVLEDPLGSFVYGIGSLLALALVIFLLVITIIGILVAFPLGLLAYLVWAVGAAIAYLAIAERLVGREDSWLKPLVVGAAINGVLAVTGVGAILSVCIGAAGFGAVLRDYLG</sequence>
<gene>
    <name evidence="3" type="ORF">HYG81_16305</name>
</gene>
<dbReference type="EMBL" id="CP059154">
    <property type="protein sequence ID" value="QLK25625.1"/>
    <property type="molecule type" value="Genomic_DNA"/>
</dbReference>
<keyword evidence="1" id="KW-0812">Transmembrane</keyword>
<keyword evidence="4" id="KW-1185">Reference proteome</keyword>
<keyword evidence="1" id="KW-1133">Transmembrane helix</keyword>
<keyword evidence="1" id="KW-0472">Membrane</keyword>
<dbReference type="InterPro" id="IPR058486">
    <property type="entry name" value="DUF8173"/>
</dbReference>
<evidence type="ECO:0000256" key="1">
    <source>
        <dbReference type="SAM" id="Phobius"/>
    </source>
</evidence>
<feature type="transmembrane region" description="Helical" evidence="1">
    <location>
        <begin position="104"/>
        <end position="121"/>
    </location>
</feature>
<evidence type="ECO:0000259" key="2">
    <source>
        <dbReference type="Pfam" id="PF26514"/>
    </source>
</evidence>
<dbReference type="Proteomes" id="UP000510869">
    <property type="component" value="Chromosome"/>
</dbReference>
<name>A0A7D6GZ83_9EURY</name>
<dbReference type="GeneID" id="56144800"/>
<organism evidence="3 4">
    <name type="scientific">Natrinema zhouii</name>
    <dbReference type="NCBI Taxonomy" id="1710539"/>
    <lineage>
        <taxon>Archaea</taxon>
        <taxon>Methanobacteriati</taxon>
        <taxon>Methanobacteriota</taxon>
        <taxon>Stenosarchaea group</taxon>
        <taxon>Halobacteria</taxon>
        <taxon>Halobacteriales</taxon>
        <taxon>Natrialbaceae</taxon>
        <taxon>Natrinema</taxon>
    </lineage>
</organism>
<feature type="transmembrane region" description="Helical" evidence="1">
    <location>
        <begin position="72"/>
        <end position="98"/>
    </location>
</feature>
<accession>A0A7D6GZ83</accession>
<dbReference type="RefSeq" id="WP_180840811.1">
    <property type="nucleotide sequence ID" value="NZ_CP059154.1"/>
</dbReference>
<evidence type="ECO:0000313" key="4">
    <source>
        <dbReference type="Proteomes" id="UP000510869"/>
    </source>
</evidence>
<feature type="domain" description="DUF8173" evidence="2">
    <location>
        <begin position="6"/>
        <end position="170"/>
    </location>
</feature>
<proteinExistence type="predicted"/>
<reference evidence="3 4" key="1">
    <citation type="submission" date="2020-07" db="EMBL/GenBank/DDBJ databases">
        <title>Natrinema (YPL30) sp. nov. and Haloterrigena xxxxxx (YPL8) sp. nov., isolated from a salt mine.</title>
        <authorList>
            <person name="Cui H."/>
        </authorList>
    </citation>
    <scope>NUCLEOTIDE SEQUENCE [LARGE SCALE GENOMIC DNA]</scope>
    <source>
        <strain evidence="3 4">YPL13</strain>
    </source>
</reference>
<protein>
    <recommendedName>
        <fullName evidence="2">DUF8173 domain-containing protein</fullName>
    </recommendedName>
</protein>
<dbReference type="OrthoDB" id="293202at2157"/>
<evidence type="ECO:0000313" key="3">
    <source>
        <dbReference type="EMBL" id="QLK25625.1"/>
    </source>
</evidence>
<dbReference type="KEGG" id="nay:HYG81_16305"/>
<dbReference type="AlphaFoldDB" id="A0A7D6GZ83"/>
<dbReference type="Pfam" id="PF26514">
    <property type="entry name" value="DUF8173"/>
    <property type="match status" value="1"/>
</dbReference>